<dbReference type="InterPro" id="IPR005158">
    <property type="entry name" value="BTAD"/>
</dbReference>
<dbReference type="EMBL" id="BOPH01000073">
    <property type="protein sequence ID" value="GIJ70226.1"/>
    <property type="molecule type" value="Genomic_DNA"/>
</dbReference>
<comment type="caution">
    <text evidence="7">The sequence shown here is derived from an EMBL/GenBank/DDBJ whole genome shotgun (WGS) entry which is preliminary data.</text>
</comment>
<comment type="similarity">
    <text evidence="1">Belongs to the AfsR/DnrI/RedD regulatory family.</text>
</comment>
<dbReference type="PANTHER" id="PTHR35807:SF1">
    <property type="entry name" value="TRANSCRIPTIONAL REGULATOR REDD"/>
    <property type="match status" value="1"/>
</dbReference>
<dbReference type="Pfam" id="PF03704">
    <property type="entry name" value="BTAD"/>
    <property type="match status" value="1"/>
</dbReference>
<dbReference type="SUPFAM" id="SSF46894">
    <property type="entry name" value="C-terminal effector domain of the bipartite response regulators"/>
    <property type="match status" value="1"/>
</dbReference>
<evidence type="ECO:0000313" key="8">
    <source>
        <dbReference type="Proteomes" id="UP000635606"/>
    </source>
</evidence>
<reference evidence="7" key="1">
    <citation type="submission" date="2021-01" db="EMBL/GenBank/DDBJ databases">
        <title>Whole genome shotgun sequence of Virgisporangium ochraceum NBRC 16418.</title>
        <authorList>
            <person name="Komaki H."/>
            <person name="Tamura T."/>
        </authorList>
    </citation>
    <scope>NUCLEOTIDE SEQUENCE</scope>
    <source>
        <strain evidence="7">NBRC 16418</strain>
    </source>
</reference>
<keyword evidence="2" id="KW-0805">Transcription regulation</keyword>
<dbReference type="Proteomes" id="UP000635606">
    <property type="component" value="Unassembled WGS sequence"/>
</dbReference>
<dbReference type="PRINTS" id="PR00364">
    <property type="entry name" value="DISEASERSIST"/>
</dbReference>
<feature type="DNA-binding region" description="OmpR/PhoB-type" evidence="5">
    <location>
        <begin position="1"/>
        <end position="94"/>
    </location>
</feature>
<dbReference type="Gene3D" id="1.10.10.10">
    <property type="entry name" value="Winged helix-like DNA-binding domain superfamily/Winged helix DNA-binding domain"/>
    <property type="match status" value="1"/>
</dbReference>
<dbReference type="InterPro" id="IPR002182">
    <property type="entry name" value="NB-ARC"/>
</dbReference>
<dbReference type="InterPro" id="IPR011990">
    <property type="entry name" value="TPR-like_helical_dom_sf"/>
</dbReference>
<evidence type="ECO:0000313" key="7">
    <source>
        <dbReference type="EMBL" id="GIJ70226.1"/>
    </source>
</evidence>
<dbReference type="AlphaFoldDB" id="A0A8J4ED03"/>
<sequence length="583" mass="63301">MELRILGPVELLVDGRTVPLLRRQQRLILGILALEANRLVSRTRLITLLWAGSPPPQARAILQSRVSETRSALNDHLDGSSVLLTRDSGYMLTIAPERVDVHRFYALVRDARQSTSDEDVQRLLRKANQLWRGPVLGGWTPSGPNESLCASIEETRLTADEDLWAAELRLGCHHLIVDRIAQAAARDPHRERLVGLAMTALHRSGRTAEALRLFERSRRSLAEEFGVDPGAALRDLHRVLLGTTPAVTSTVPRLLPSAAPHLIGRDHDVTRTRSLLTTQRSSVRLAVVTGPAGVGKTALSVRVAHDVSQHFPDGQLYADLHGTDRRTAADVLTSFLRALGASRIPADVDERASLYRNLLAGKRVLVVLDNALDAGQVRILIPAAASCAVLLSSRRRLGAALGAASIELDVLGTRPAIELLLTLAGRPPLEQERGAAAEIVRLCDGLPLAIRAVAARLAVKPHWTLAELCTRLADDRKRLDHLIYDGLDVRASILPSFAGLSDDARTLLYRLGGSGSADVDRAESATLLGLDAGDAEEILEELHDARLLDVSAPGSVREPHRYRLPDLVRLVAAEQARLTPSNG</sequence>
<evidence type="ECO:0000256" key="4">
    <source>
        <dbReference type="ARBA" id="ARBA00023163"/>
    </source>
</evidence>
<feature type="domain" description="OmpR/PhoB-type" evidence="6">
    <location>
        <begin position="1"/>
        <end position="94"/>
    </location>
</feature>
<dbReference type="SUPFAM" id="SSF52540">
    <property type="entry name" value="P-loop containing nucleoside triphosphate hydrolases"/>
    <property type="match status" value="1"/>
</dbReference>
<evidence type="ECO:0000256" key="3">
    <source>
        <dbReference type="ARBA" id="ARBA00023125"/>
    </source>
</evidence>
<name>A0A8J4ED03_9ACTN</name>
<evidence type="ECO:0000256" key="2">
    <source>
        <dbReference type="ARBA" id="ARBA00023015"/>
    </source>
</evidence>
<keyword evidence="4" id="KW-0804">Transcription</keyword>
<dbReference type="Gene3D" id="3.40.50.300">
    <property type="entry name" value="P-loop containing nucleotide triphosphate hydrolases"/>
    <property type="match status" value="1"/>
</dbReference>
<dbReference type="SUPFAM" id="SSF48452">
    <property type="entry name" value="TPR-like"/>
    <property type="match status" value="1"/>
</dbReference>
<dbReference type="GO" id="GO:0006355">
    <property type="term" value="P:regulation of DNA-templated transcription"/>
    <property type="evidence" value="ECO:0007669"/>
    <property type="project" value="InterPro"/>
</dbReference>
<dbReference type="Gene3D" id="1.25.40.10">
    <property type="entry name" value="Tetratricopeptide repeat domain"/>
    <property type="match status" value="1"/>
</dbReference>
<organism evidence="7 8">
    <name type="scientific">Virgisporangium ochraceum</name>
    <dbReference type="NCBI Taxonomy" id="65505"/>
    <lineage>
        <taxon>Bacteria</taxon>
        <taxon>Bacillati</taxon>
        <taxon>Actinomycetota</taxon>
        <taxon>Actinomycetes</taxon>
        <taxon>Micromonosporales</taxon>
        <taxon>Micromonosporaceae</taxon>
        <taxon>Virgisporangium</taxon>
    </lineage>
</organism>
<dbReference type="PROSITE" id="PS51755">
    <property type="entry name" value="OMPR_PHOB"/>
    <property type="match status" value="1"/>
</dbReference>
<dbReference type="CDD" id="cd15831">
    <property type="entry name" value="BTAD"/>
    <property type="match status" value="1"/>
</dbReference>
<evidence type="ECO:0000256" key="5">
    <source>
        <dbReference type="PROSITE-ProRule" id="PRU01091"/>
    </source>
</evidence>
<dbReference type="PANTHER" id="PTHR35807">
    <property type="entry name" value="TRANSCRIPTIONAL REGULATOR REDD-RELATED"/>
    <property type="match status" value="1"/>
</dbReference>
<proteinExistence type="inferred from homology"/>
<dbReference type="GO" id="GO:0043531">
    <property type="term" value="F:ADP binding"/>
    <property type="evidence" value="ECO:0007669"/>
    <property type="project" value="InterPro"/>
</dbReference>
<keyword evidence="8" id="KW-1185">Reference proteome</keyword>
<protein>
    <recommendedName>
        <fullName evidence="6">OmpR/PhoB-type domain-containing protein</fullName>
    </recommendedName>
</protein>
<dbReference type="Pfam" id="PF00931">
    <property type="entry name" value="NB-ARC"/>
    <property type="match status" value="1"/>
</dbReference>
<evidence type="ECO:0000256" key="1">
    <source>
        <dbReference type="ARBA" id="ARBA00005820"/>
    </source>
</evidence>
<dbReference type="GO" id="GO:0003677">
    <property type="term" value="F:DNA binding"/>
    <property type="evidence" value="ECO:0007669"/>
    <property type="project" value="UniProtKB-UniRule"/>
</dbReference>
<dbReference type="InterPro" id="IPR027417">
    <property type="entry name" value="P-loop_NTPase"/>
</dbReference>
<dbReference type="Pfam" id="PF00486">
    <property type="entry name" value="Trans_reg_C"/>
    <property type="match status" value="1"/>
</dbReference>
<evidence type="ECO:0000259" key="6">
    <source>
        <dbReference type="PROSITE" id="PS51755"/>
    </source>
</evidence>
<dbReference type="SMART" id="SM01043">
    <property type="entry name" value="BTAD"/>
    <property type="match status" value="1"/>
</dbReference>
<accession>A0A8J4ED03</accession>
<gene>
    <name evidence="7" type="ORF">Voc01_051430</name>
</gene>
<dbReference type="GO" id="GO:0000160">
    <property type="term" value="P:phosphorelay signal transduction system"/>
    <property type="evidence" value="ECO:0007669"/>
    <property type="project" value="InterPro"/>
</dbReference>
<dbReference type="InterPro" id="IPR036388">
    <property type="entry name" value="WH-like_DNA-bd_sf"/>
</dbReference>
<dbReference type="InterPro" id="IPR051677">
    <property type="entry name" value="AfsR-DnrI-RedD_regulator"/>
</dbReference>
<keyword evidence="3 5" id="KW-0238">DNA-binding</keyword>
<dbReference type="InterPro" id="IPR016032">
    <property type="entry name" value="Sig_transdc_resp-reg_C-effctor"/>
</dbReference>
<dbReference type="SMART" id="SM00862">
    <property type="entry name" value="Trans_reg_C"/>
    <property type="match status" value="1"/>
</dbReference>
<dbReference type="InterPro" id="IPR001867">
    <property type="entry name" value="OmpR/PhoB-type_DNA-bd"/>
</dbReference>